<feature type="compositionally biased region" description="Polar residues" evidence="1">
    <location>
        <begin position="214"/>
        <end position="224"/>
    </location>
</feature>
<dbReference type="AlphaFoldDB" id="A0A1X0QW79"/>
<name>A0A1X0QW79_RHIZD</name>
<dbReference type="Proteomes" id="UP000242414">
    <property type="component" value="Unassembled WGS sequence"/>
</dbReference>
<dbReference type="EMBL" id="KV921984">
    <property type="protein sequence ID" value="ORE03991.1"/>
    <property type="molecule type" value="Genomic_DNA"/>
</dbReference>
<feature type="compositionally biased region" description="Polar residues" evidence="1">
    <location>
        <begin position="167"/>
        <end position="188"/>
    </location>
</feature>
<gene>
    <name evidence="2" type="ORF">BCV72DRAFT_307714</name>
</gene>
<sequence>MNLLESCLSRRTGSQIRLSDDDDNVNDNHILSFCCLLKRETRGEIHLPEESNEILDFDVIRSRQEQDLNEYLYGLSDWSSRNNKDSFRGNSFIQSEYSPLAGNHSQTSSLIEEEDDAQFLSEHRISAIIDDGPKLNSAHVYHNNNINTAVNHQDFLDIALTPQNINKYSSDTENESMSSDEQSNTVQEASVHITESVLAESPKELPSIKPCSIESGSSRESTLSEIDNSIEPNFSTDIDFPTARVAKLPYQPVSPMTIGFKPSSSISTPVYAVPNQSGTRRPSVVAAAQNLLGDKLDDFTEKLAIIKRNIIMNVNNDTSGSSDDESVDDVSNHYYDYNTSDQRQRPPPWDTFISKFNKQASPNTRRQLFPLRRSVSIDDTQNERRLSNFYEEDELFDLNKIVAISKNVRTFSEEVVGNGIRTMFNNISTRIKNVQLPSDEE</sequence>
<protein>
    <submittedName>
        <fullName evidence="2">Uncharacterized protein</fullName>
    </submittedName>
</protein>
<dbReference type="OrthoDB" id="2418056at2759"/>
<evidence type="ECO:0000313" key="2">
    <source>
        <dbReference type="EMBL" id="ORE03991.1"/>
    </source>
</evidence>
<evidence type="ECO:0000256" key="1">
    <source>
        <dbReference type="SAM" id="MobiDB-lite"/>
    </source>
</evidence>
<accession>A0A1X0QW79</accession>
<feature type="region of interest" description="Disordered" evidence="1">
    <location>
        <begin position="204"/>
        <end position="224"/>
    </location>
</feature>
<proteinExistence type="predicted"/>
<reference evidence="2" key="1">
    <citation type="journal article" date="2016" name="Proc. Natl. Acad. Sci. U.S.A.">
        <title>Lipid metabolic changes in an early divergent fungus govern the establishment of a mutualistic symbiosis with endobacteria.</title>
        <authorList>
            <person name="Lastovetsky O.A."/>
            <person name="Gaspar M.L."/>
            <person name="Mondo S.J."/>
            <person name="LaButti K.M."/>
            <person name="Sandor L."/>
            <person name="Grigoriev I.V."/>
            <person name="Henry S.A."/>
            <person name="Pawlowska T.E."/>
        </authorList>
    </citation>
    <scope>NUCLEOTIDE SEQUENCE [LARGE SCALE GENOMIC DNA]</scope>
    <source>
        <strain evidence="2">ATCC 52814</strain>
    </source>
</reference>
<dbReference type="VEuPathDB" id="FungiDB:BCV72DRAFT_307714"/>
<feature type="region of interest" description="Disordered" evidence="1">
    <location>
        <begin position="167"/>
        <end position="191"/>
    </location>
</feature>
<organism evidence="2">
    <name type="scientific">Rhizopus microsporus var. microsporus</name>
    <dbReference type="NCBI Taxonomy" id="86635"/>
    <lineage>
        <taxon>Eukaryota</taxon>
        <taxon>Fungi</taxon>
        <taxon>Fungi incertae sedis</taxon>
        <taxon>Mucoromycota</taxon>
        <taxon>Mucoromycotina</taxon>
        <taxon>Mucoromycetes</taxon>
        <taxon>Mucorales</taxon>
        <taxon>Mucorineae</taxon>
        <taxon>Rhizopodaceae</taxon>
        <taxon>Rhizopus</taxon>
    </lineage>
</organism>